<comment type="caution">
    <text evidence="1">The sequence shown here is derived from an EMBL/GenBank/DDBJ whole genome shotgun (WGS) entry which is preliminary data.</text>
</comment>
<keyword evidence="2" id="KW-1185">Reference proteome</keyword>
<accession>A0A8K0T4W5</accession>
<evidence type="ECO:0000313" key="1">
    <source>
        <dbReference type="EMBL" id="KAH7326530.1"/>
    </source>
</evidence>
<evidence type="ECO:0000313" key="2">
    <source>
        <dbReference type="Proteomes" id="UP000813444"/>
    </source>
</evidence>
<proteinExistence type="predicted"/>
<organism evidence="1 2">
    <name type="scientific">Stachybotrys elegans</name>
    <dbReference type="NCBI Taxonomy" id="80388"/>
    <lineage>
        <taxon>Eukaryota</taxon>
        <taxon>Fungi</taxon>
        <taxon>Dikarya</taxon>
        <taxon>Ascomycota</taxon>
        <taxon>Pezizomycotina</taxon>
        <taxon>Sordariomycetes</taxon>
        <taxon>Hypocreomycetidae</taxon>
        <taxon>Hypocreales</taxon>
        <taxon>Stachybotryaceae</taxon>
        <taxon>Stachybotrys</taxon>
    </lineage>
</organism>
<dbReference type="AlphaFoldDB" id="A0A8K0T4W5"/>
<protein>
    <submittedName>
        <fullName evidence="1">Uncharacterized protein</fullName>
    </submittedName>
</protein>
<dbReference type="Proteomes" id="UP000813444">
    <property type="component" value="Unassembled WGS sequence"/>
</dbReference>
<dbReference type="EMBL" id="JAGPNK010000002">
    <property type="protein sequence ID" value="KAH7326530.1"/>
    <property type="molecule type" value="Genomic_DNA"/>
</dbReference>
<gene>
    <name evidence="1" type="ORF">B0I35DRAFT_137892</name>
</gene>
<sequence length="175" mass="19130">MATTNIIIIIHHRLAQKSPIVMLTGKGAQPSPSVQVPSLLAQALQPRHDTTSVQESRRTCTLLHTAYGSPYSTSFHVTIHRHLCSQSRSSPRCSHPLSWNPIANPSSQVGPASSPPVSRAFSRARLVACGHSPRARNQKPHMMHHAAHITRSLTAHHPQIQTAHALHQRCNTSSS</sequence>
<name>A0A8K0T4W5_9HYPO</name>
<reference evidence="1" key="1">
    <citation type="journal article" date="2021" name="Nat. Commun.">
        <title>Genetic determinants of endophytism in the Arabidopsis root mycobiome.</title>
        <authorList>
            <person name="Mesny F."/>
            <person name="Miyauchi S."/>
            <person name="Thiergart T."/>
            <person name="Pickel B."/>
            <person name="Atanasova L."/>
            <person name="Karlsson M."/>
            <person name="Huettel B."/>
            <person name="Barry K.W."/>
            <person name="Haridas S."/>
            <person name="Chen C."/>
            <person name="Bauer D."/>
            <person name="Andreopoulos W."/>
            <person name="Pangilinan J."/>
            <person name="LaButti K."/>
            <person name="Riley R."/>
            <person name="Lipzen A."/>
            <person name="Clum A."/>
            <person name="Drula E."/>
            <person name="Henrissat B."/>
            <person name="Kohler A."/>
            <person name="Grigoriev I.V."/>
            <person name="Martin F.M."/>
            <person name="Hacquard S."/>
        </authorList>
    </citation>
    <scope>NUCLEOTIDE SEQUENCE</scope>
    <source>
        <strain evidence="1">MPI-CAGE-CH-0235</strain>
    </source>
</reference>